<name>A0AB74II34_AURPU</name>
<evidence type="ECO:0000313" key="2">
    <source>
        <dbReference type="Proteomes" id="UP000309076"/>
    </source>
</evidence>
<proteinExistence type="predicted"/>
<gene>
    <name evidence="1" type="ORF">D6D21_10576</name>
</gene>
<sequence>MNLCHVNTSNQSALEALQLKLHVSRAGSVNLSVMAIDQAAKTALTEPLIVNIPWLQDKVEDKRRTSN</sequence>
<dbReference type="Proteomes" id="UP000309076">
    <property type="component" value="Unassembled WGS sequence"/>
</dbReference>
<accession>A0AB74II34</accession>
<protein>
    <submittedName>
        <fullName evidence="1">Uncharacterized protein</fullName>
    </submittedName>
</protein>
<dbReference type="EMBL" id="QZAM01000478">
    <property type="protein sequence ID" value="THW31888.1"/>
    <property type="molecule type" value="Genomic_DNA"/>
</dbReference>
<organism evidence="1 2">
    <name type="scientific">Aureobasidium pullulans</name>
    <name type="common">Black yeast</name>
    <name type="synonym">Pullularia pullulans</name>
    <dbReference type="NCBI Taxonomy" id="5580"/>
    <lineage>
        <taxon>Eukaryota</taxon>
        <taxon>Fungi</taxon>
        <taxon>Dikarya</taxon>
        <taxon>Ascomycota</taxon>
        <taxon>Pezizomycotina</taxon>
        <taxon>Dothideomycetes</taxon>
        <taxon>Dothideomycetidae</taxon>
        <taxon>Dothideales</taxon>
        <taxon>Saccotheciaceae</taxon>
        <taxon>Aureobasidium</taxon>
    </lineage>
</organism>
<reference evidence="1 2" key="1">
    <citation type="submission" date="2018-10" db="EMBL/GenBank/DDBJ databases">
        <title>Fifty Aureobasidium pullulans genomes reveal a recombining polyextremotolerant generalist.</title>
        <authorList>
            <person name="Gostincar C."/>
            <person name="Turk M."/>
            <person name="Zajc J."/>
            <person name="Gunde-Cimerman N."/>
        </authorList>
    </citation>
    <scope>NUCLEOTIDE SEQUENCE [LARGE SCALE GENOMIC DNA]</scope>
    <source>
        <strain evidence="1 2">EXF-10796</strain>
    </source>
</reference>
<evidence type="ECO:0000313" key="1">
    <source>
        <dbReference type="EMBL" id="THW31888.1"/>
    </source>
</evidence>
<comment type="caution">
    <text evidence="1">The sequence shown here is derived from an EMBL/GenBank/DDBJ whole genome shotgun (WGS) entry which is preliminary data.</text>
</comment>
<dbReference type="AlphaFoldDB" id="A0AB74II34"/>